<dbReference type="Pfam" id="PF00001">
    <property type="entry name" value="7tm_1"/>
    <property type="match status" value="1"/>
</dbReference>
<dbReference type="GO" id="GO:0004930">
    <property type="term" value="F:G protein-coupled receptor activity"/>
    <property type="evidence" value="ECO:0007669"/>
    <property type="project" value="UniProtKB-KW"/>
</dbReference>
<evidence type="ECO:0000256" key="3">
    <source>
        <dbReference type="ARBA" id="ARBA00022989"/>
    </source>
</evidence>
<dbReference type="Proteomes" id="UP001249851">
    <property type="component" value="Unassembled WGS sequence"/>
</dbReference>
<accession>A0AAD9QGA1</accession>
<keyword evidence="6 10" id="KW-0675">Receptor</keyword>
<keyword evidence="2 8" id="KW-0812">Transmembrane</keyword>
<evidence type="ECO:0000313" key="11">
    <source>
        <dbReference type="Proteomes" id="UP001249851"/>
    </source>
</evidence>
<comment type="subcellular location">
    <subcellularLocation>
        <location evidence="1">Membrane</location>
        <topology evidence="1">Multi-pass membrane protein</topology>
    </subcellularLocation>
</comment>
<evidence type="ECO:0000256" key="7">
    <source>
        <dbReference type="ARBA" id="ARBA00023224"/>
    </source>
</evidence>
<name>A0AAD9QGA1_ACRCE</name>
<keyword evidence="3 8" id="KW-1133">Transmembrane helix</keyword>
<evidence type="ECO:0000313" key="10">
    <source>
        <dbReference type="EMBL" id="KAK2560773.1"/>
    </source>
</evidence>
<proteinExistence type="predicted"/>
<sequence length="93" mass="10578">MNFNASATSNLSSHGGECQHGFGDVLKYLLFGVIFALSLCGNGFVCWVVWRRQRMRTVMNYFLVNLAIDDLAFTLRCQSGCVYNFQREISLRV</sequence>
<keyword evidence="11" id="KW-1185">Reference proteome</keyword>
<keyword evidence="7" id="KW-0807">Transducer</keyword>
<dbReference type="EMBL" id="JARQWQ010000035">
    <property type="protein sequence ID" value="KAK2560773.1"/>
    <property type="molecule type" value="Genomic_DNA"/>
</dbReference>
<dbReference type="PANTHER" id="PTHR45695:SF9">
    <property type="entry name" value="LEUCOKININ RECEPTOR"/>
    <property type="match status" value="1"/>
</dbReference>
<evidence type="ECO:0000256" key="1">
    <source>
        <dbReference type="ARBA" id="ARBA00004141"/>
    </source>
</evidence>
<evidence type="ECO:0000256" key="8">
    <source>
        <dbReference type="SAM" id="Phobius"/>
    </source>
</evidence>
<dbReference type="PROSITE" id="PS50262">
    <property type="entry name" value="G_PROTEIN_RECEP_F1_2"/>
    <property type="match status" value="1"/>
</dbReference>
<gene>
    <name evidence="10" type="ORF">P5673_016562</name>
</gene>
<dbReference type="GO" id="GO:0005886">
    <property type="term" value="C:plasma membrane"/>
    <property type="evidence" value="ECO:0007669"/>
    <property type="project" value="TreeGrafter"/>
</dbReference>
<evidence type="ECO:0000256" key="5">
    <source>
        <dbReference type="ARBA" id="ARBA00023136"/>
    </source>
</evidence>
<keyword evidence="5 8" id="KW-0472">Membrane</keyword>
<dbReference type="Gene3D" id="1.20.1070.10">
    <property type="entry name" value="Rhodopsin 7-helix transmembrane proteins"/>
    <property type="match status" value="1"/>
</dbReference>
<reference evidence="10" key="1">
    <citation type="journal article" date="2023" name="G3 (Bethesda)">
        <title>Whole genome assembly and annotation of the endangered Caribbean coral Acropora cervicornis.</title>
        <authorList>
            <person name="Selwyn J.D."/>
            <person name="Vollmer S.V."/>
        </authorList>
    </citation>
    <scope>NUCLEOTIDE SEQUENCE</scope>
    <source>
        <strain evidence="10">K2</strain>
    </source>
</reference>
<keyword evidence="4" id="KW-0297">G-protein coupled receptor</keyword>
<feature type="transmembrane region" description="Helical" evidence="8">
    <location>
        <begin position="28"/>
        <end position="50"/>
    </location>
</feature>
<reference evidence="10" key="2">
    <citation type="journal article" date="2023" name="Science">
        <title>Genomic signatures of disease resistance in endangered staghorn corals.</title>
        <authorList>
            <person name="Vollmer S.V."/>
            <person name="Selwyn J.D."/>
            <person name="Despard B.A."/>
            <person name="Roesel C.L."/>
        </authorList>
    </citation>
    <scope>NUCLEOTIDE SEQUENCE</scope>
    <source>
        <strain evidence="10">K2</strain>
    </source>
</reference>
<evidence type="ECO:0000259" key="9">
    <source>
        <dbReference type="PROSITE" id="PS50262"/>
    </source>
</evidence>
<dbReference type="SUPFAM" id="SSF81321">
    <property type="entry name" value="Family A G protein-coupled receptor-like"/>
    <property type="match status" value="1"/>
</dbReference>
<dbReference type="PANTHER" id="PTHR45695">
    <property type="entry name" value="LEUCOKININ RECEPTOR-RELATED"/>
    <property type="match status" value="1"/>
</dbReference>
<dbReference type="InterPro" id="IPR017452">
    <property type="entry name" value="GPCR_Rhodpsn_7TM"/>
</dbReference>
<organism evidence="10 11">
    <name type="scientific">Acropora cervicornis</name>
    <name type="common">Staghorn coral</name>
    <dbReference type="NCBI Taxonomy" id="6130"/>
    <lineage>
        <taxon>Eukaryota</taxon>
        <taxon>Metazoa</taxon>
        <taxon>Cnidaria</taxon>
        <taxon>Anthozoa</taxon>
        <taxon>Hexacorallia</taxon>
        <taxon>Scleractinia</taxon>
        <taxon>Astrocoeniina</taxon>
        <taxon>Acroporidae</taxon>
        <taxon>Acropora</taxon>
    </lineage>
</organism>
<protein>
    <submittedName>
        <fullName evidence="10">RYamide receptor</fullName>
    </submittedName>
</protein>
<evidence type="ECO:0000256" key="6">
    <source>
        <dbReference type="ARBA" id="ARBA00023170"/>
    </source>
</evidence>
<feature type="domain" description="G-protein coupled receptors family 1 profile" evidence="9">
    <location>
        <begin position="41"/>
        <end position="93"/>
    </location>
</feature>
<dbReference type="InterPro" id="IPR000276">
    <property type="entry name" value="GPCR_Rhodpsn"/>
</dbReference>
<evidence type="ECO:0000256" key="4">
    <source>
        <dbReference type="ARBA" id="ARBA00023040"/>
    </source>
</evidence>
<dbReference type="PRINTS" id="PR00237">
    <property type="entry name" value="GPCRRHODOPSN"/>
</dbReference>
<dbReference type="AlphaFoldDB" id="A0AAD9QGA1"/>
<evidence type="ECO:0000256" key="2">
    <source>
        <dbReference type="ARBA" id="ARBA00022692"/>
    </source>
</evidence>
<comment type="caution">
    <text evidence="10">The sequence shown here is derived from an EMBL/GenBank/DDBJ whole genome shotgun (WGS) entry which is preliminary data.</text>
</comment>